<feature type="transmembrane region" description="Helical" evidence="10">
    <location>
        <begin position="193"/>
        <end position="215"/>
    </location>
</feature>
<keyword evidence="6 10" id="KW-1133">Transmembrane helix</keyword>
<dbReference type="PANTHER" id="PTHR21137">
    <property type="entry name" value="ODORANT RECEPTOR"/>
    <property type="match status" value="1"/>
</dbReference>
<proteinExistence type="inferred from homology"/>
<feature type="transmembrane region" description="Helical" evidence="10">
    <location>
        <begin position="134"/>
        <end position="152"/>
    </location>
</feature>
<keyword evidence="9 10" id="KW-0807">Transducer</keyword>
<evidence type="ECO:0000256" key="5">
    <source>
        <dbReference type="ARBA" id="ARBA00022725"/>
    </source>
</evidence>
<evidence type="ECO:0000256" key="9">
    <source>
        <dbReference type="ARBA" id="ARBA00023224"/>
    </source>
</evidence>
<sequence>MNSAKSSEVAWNSDTIYALGLHRTLTRLLGIWPIENRRYLVICQTAFYSTLQIMMAMIYIVGLITKGNCGAIIDFVDIITLIAVSILSVLKFIPLHLNQRSMSLIVNSAIKDWKNIKSKKLREIMLKYAQKGRIVFIAQMCGAYVTMIPQIFGNLPNPGVITQEKSVNNLTSTSINIPYGPNCWFPSSASANIYLAVYFLITLHLFVLCTGNIGIEVYIFGIAMHVSGQFELLYHNLINLDSDENYYDLRRNIQQITEKHCHLLMLAKEFENTFNLIILLQVTVNGFIICISGTILILGLRVGSGELIFAGMIRIYLLYFQLFIYSYVGENLSTQAEKLQVAIYNCSWYKMPPILVHDLILIMMRSNHPFCLTAGKIYDMNISNFQNLIKTMFSYFSVIRLMFE</sequence>
<keyword evidence="5 10" id="KW-0552">Olfaction</keyword>
<evidence type="ECO:0000256" key="8">
    <source>
        <dbReference type="ARBA" id="ARBA00023170"/>
    </source>
</evidence>
<evidence type="ECO:0000256" key="3">
    <source>
        <dbReference type="ARBA" id="ARBA00022606"/>
    </source>
</evidence>
<gene>
    <name evidence="11" type="ORF">PV327_001047</name>
</gene>
<dbReference type="GO" id="GO:0005886">
    <property type="term" value="C:plasma membrane"/>
    <property type="evidence" value="ECO:0007669"/>
    <property type="project" value="UniProtKB-SubCell"/>
</dbReference>
<evidence type="ECO:0000256" key="4">
    <source>
        <dbReference type="ARBA" id="ARBA00022692"/>
    </source>
</evidence>
<dbReference type="InterPro" id="IPR004117">
    <property type="entry name" value="7tm6_olfct_rcpt"/>
</dbReference>
<dbReference type="AlphaFoldDB" id="A0AA39G7S2"/>
<comment type="similarity">
    <text evidence="10">Belongs to the insect chemoreceptor superfamily. Heteromeric odorant receptor channel (TC 1.A.69) family.</text>
</comment>
<evidence type="ECO:0000256" key="2">
    <source>
        <dbReference type="ARBA" id="ARBA00022475"/>
    </source>
</evidence>
<organism evidence="11 12">
    <name type="scientific">Microctonus hyperodae</name>
    <name type="common">Parasitoid wasp</name>
    <dbReference type="NCBI Taxonomy" id="165561"/>
    <lineage>
        <taxon>Eukaryota</taxon>
        <taxon>Metazoa</taxon>
        <taxon>Ecdysozoa</taxon>
        <taxon>Arthropoda</taxon>
        <taxon>Hexapoda</taxon>
        <taxon>Insecta</taxon>
        <taxon>Pterygota</taxon>
        <taxon>Neoptera</taxon>
        <taxon>Endopterygota</taxon>
        <taxon>Hymenoptera</taxon>
        <taxon>Apocrita</taxon>
        <taxon>Ichneumonoidea</taxon>
        <taxon>Braconidae</taxon>
        <taxon>Euphorinae</taxon>
        <taxon>Microctonus</taxon>
    </lineage>
</organism>
<dbReference type="PANTHER" id="PTHR21137:SF35">
    <property type="entry name" value="ODORANT RECEPTOR 19A-RELATED"/>
    <property type="match status" value="1"/>
</dbReference>
<dbReference type="GO" id="GO:0005549">
    <property type="term" value="F:odorant binding"/>
    <property type="evidence" value="ECO:0007669"/>
    <property type="project" value="InterPro"/>
</dbReference>
<dbReference type="EMBL" id="JAQQBR010000001">
    <property type="protein sequence ID" value="KAK0182968.1"/>
    <property type="molecule type" value="Genomic_DNA"/>
</dbReference>
<keyword evidence="4 10" id="KW-0812">Transmembrane</keyword>
<dbReference type="Pfam" id="PF02949">
    <property type="entry name" value="7tm_6"/>
    <property type="match status" value="1"/>
</dbReference>
<dbReference type="Proteomes" id="UP001168972">
    <property type="component" value="Unassembled WGS sequence"/>
</dbReference>
<comment type="caution">
    <text evidence="11">The sequence shown here is derived from an EMBL/GenBank/DDBJ whole genome shotgun (WGS) entry which is preliminary data.</text>
</comment>
<dbReference type="GO" id="GO:0004984">
    <property type="term" value="F:olfactory receptor activity"/>
    <property type="evidence" value="ECO:0007669"/>
    <property type="project" value="InterPro"/>
</dbReference>
<evidence type="ECO:0000256" key="10">
    <source>
        <dbReference type="RuleBase" id="RU351113"/>
    </source>
</evidence>
<keyword evidence="2" id="KW-1003">Cell membrane</keyword>
<comment type="subcellular location">
    <subcellularLocation>
        <location evidence="1 10">Cell membrane</location>
        <topology evidence="1 10">Multi-pass membrane protein</topology>
    </subcellularLocation>
</comment>
<feature type="transmembrane region" description="Helical" evidence="10">
    <location>
        <begin position="307"/>
        <end position="328"/>
    </location>
</feature>
<protein>
    <recommendedName>
        <fullName evidence="10">Odorant receptor</fullName>
    </recommendedName>
</protein>
<feature type="transmembrane region" description="Helical" evidence="10">
    <location>
        <begin position="71"/>
        <end position="93"/>
    </location>
</feature>
<evidence type="ECO:0000256" key="7">
    <source>
        <dbReference type="ARBA" id="ARBA00023136"/>
    </source>
</evidence>
<reference evidence="11" key="2">
    <citation type="submission" date="2023-03" db="EMBL/GenBank/DDBJ databases">
        <authorList>
            <person name="Inwood S.N."/>
            <person name="Skelly J.G."/>
            <person name="Guhlin J."/>
            <person name="Harrop T.W.R."/>
            <person name="Goldson S.G."/>
            <person name="Dearden P.K."/>
        </authorList>
    </citation>
    <scope>NUCLEOTIDE SEQUENCE</scope>
    <source>
        <strain evidence="11">Lincoln</strain>
        <tissue evidence="11">Whole body</tissue>
    </source>
</reference>
<comment type="caution">
    <text evidence="10">Lacks conserved residue(s) required for the propagation of feature annotation.</text>
</comment>
<keyword evidence="12" id="KW-1185">Reference proteome</keyword>
<reference evidence="11" key="1">
    <citation type="journal article" date="2023" name="bioRxiv">
        <title>Scaffold-level genome assemblies of two parasitoid biocontrol wasps reveal the parthenogenesis mechanism and an associated novel virus.</title>
        <authorList>
            <person name="Inwood S."/>
            <person name="Skelly J."/>
            <person name="Guhlin J."/>
            <person name="Harrop T."/>
            <person name="Goldson S."/>
            <person name="Dearden P."/>
        </authorList>
    </citation>
    <scope>NUCLEOTIDE SEQUENCE</scope>
    <source>
        <strain evidence="11">Lincoln</strain>
        <tissue evidence="11">Whole body</tissue>
    </source>
</reference>
<feature type="transmembrane region" description="Helical" evidence="10">
    <location>
        <begin position="46"/>
        <end position="65"/>
    </location>
</feature>
<evidence type="ECO:0000313" key="12">
    <source>
        <dbReference type="Proteomes" id="UP001168972"/>
    </source>
</evidence>
<evidence type="ECO:0000313" key="11">
    <source>
        <dbReference type="EMBL" id="KAK0182968.1"/>
    </source>
</evidence>
<evidence type="ECO:0000256" key="6">
    <source>
        <dbReference type="ARBA" id="ARBA00022989"/>
    </source>
</evidence>
<evidence type="ECO:0000256" key="1">
    <source>
        <dbReference type="ARBA" id="ARBA00004651"/>
    </source>
</evidence>
<keyword evidence="7 10" id="KW-0472">Membrane</keyword>
<name>A0AA39G7S2_MICHY</name>
<keyword evidence="3 10" id="KW-0716">Sensory transduction</keyword>
<accession>A0AA39G7S2</accession>
<feature type="transmembrane region" description="Helical" evidence="10">
    <location>
        <begin position="274"/>
        <end position="301"/>
    </location>
</feature>
<dbReference type="GO" id="GO:0007165">
    <property type="term" value="P:signal transduction"/>
    <property type="evidence" value="ECO:0007669"/>
    <property type="project" value="UniProtKB-KW"/>
</dbReference>
<keyword evidence="8 10" id="KW-0675">Receptor</keyword>